<proteinExistence type="predicted"/>
<dbReference type="Proteomes" id="UP001148629">
    <property type="component" value="Unassembled WGS sequence"/>
</dbReference>
<gene>
    <name evidence="1" type="ORF">NM208_g613</name>
</gene>
<name>A0ACC1SZN0_9HYPO</name>
<comment type="caution">
    <text evidence="1">The sequence shown here is derived from an EMBL/GenBank/DDBJ whole genome shotgun (WGS) entry which is preliminary data.</text>
</comment>
<sequence length="210" mass="24092">MESNFSESRHVGDSPKPEDAPNGVNPGDLPDVTAEEKRPDLTTAASWTIPSLQLLGENRFHDFDMRSVSHVVLQISQGRQQQVFRQIGVEYDWDNPFPFWHFLGRMLSKAMFNDDSLLALLNYVPVNNYEFVGYVNRDRIGEQEDKDQLNVIEVHLKRPEPNEPIQIHWKPGRGLVIQKIEQWVKEKMPALNVDAGAMMLENSIVGIKAW</sequence>
<evidence type="ECO:0000313" key="1">
    <source>
        <dbReference type="EMBL" id="KAJ3549236.1"/>
    </source>
</evidence>
<organism evidence="1 2">
    <name type="scientific">Fusarium decemcellulare</name>
    <dbReference type="NCBI Taxonomy" id="57161"/>
    <lineage>
        <taxon>Eukaryota</taxon>
        <taxon>Fungi</taxon>
        <taxon>Dikarya</taxon>
        <taxon>Ascomycota</taxon>
        <taxon>Pezizomycotina</taxon>
        <taxon>Sordariomycetes</taxon>
        <taxon>Hypocreomycetidae</taxon>
        <taxon>Hypocreales</taxon>
        <taxon>Nectriaceae</taxon>
        <taxon>Fusarium</taxon>
        <taxon>Fusarium decemcellulare species complex</taxon>
    </lineage>
</organism>
<accession>A0ACC1SZN0</accession>
<protein>
    <submittedName>
        <fullName evidence="1">Uncharacterized protein</fullName>
    </submittedName>
</protein>
<evidence type="ECO:0000313" key="2">
    <source>
        <dbReference type="Proteomes" id="UP001148629"/>
    </source>
</evidence>
<reference evidence="1" key="1">
    <citation type="submission" date="2022-08" db="EMBL/GenBank/DDBJ databases">
        <title>Genome Sequence of Fusarium decemcellulare.</title>
        <authorList>
            <person name="Buettner E."/>
        </authorList>
    </citation>
    <scope>NUCLEOTIDE SEQUENCE</scope>
    <source>
        <strain evidence="1">Babe19</strain>
    </source>
</reference>
<keyword evidence="2" id="KW-1185">Reference proteome</keyword>
<dbReference type="EMBL" id="JANRMS010000028">
    <property type="protein sequence ID" value="KAJ3549236.1"/>
    <property type="molecule type" value="Genomic_DNA"/>
</dbReference>